<dbReference type="HOGENOM" id="CLU_1949769_0_0_1"/>
<dbReference type="RefSeq" id="XP_012188179.1">
    <property type="nucleotide sequence ID" value="XM_012332789.1"/>
</dbReference>
<name>R9P0L5_PSEHS</name>
<dbReference type="Proteomes" id="UP000014071">
    <property type="component" value="Unassembled WGS sequence"/>
</dbReference>
<dbReference type="GeneID" id="24107458"/>
<proteinExistence type="predicted"/>
<dbReference type="AlphaFoldDB" id="R9P0L5"/>
<organism evidence="1 2">
    <name type="scientific">Pseudozyma hubeiensis (strain SY62)</name>
    <name type="common">Yeast</name>
    <dbReference type="NCBI Taxonomy" id="1305764"/>
    <lineage>
        <taxon>Eukaryota</taxon>
        <taxon>Fungi</taxon>
        <taxon>Dikarya</taxon>
        <taxon>Basidiomycota</taxon>
        <taxon>Ustilaginomycotina</taxon>
        <taxon>Ustilaginomycetes</taxon>
        <taxon>Ustilaginales</taxon>
        <taxon>Ustilaginaceae</taxon>
        <taxon>Pseudozyma</taxon>
    </lineage>
</organism>
<evidence type="ECO:0000313" key="2">
    <source>
        <dbReference type="Proteomes" id="UP000014071"/>
    </source>
</evidence>
<sequence length="129" mass="14798">MAGRTRRYQTRSRLRVLQVLQHDDNDDDSVAGESCDTISALLYIDVECKVTAVTGAQTRRLMLSVGMVQASEQAAVPLWDEGPSSSRECVEERVLWSVRWPTRLRPRIGFAFWHRVRTWIILVQLPSKN</sequence>
<reference evidence="2" key="1">
    <citation type="journal article" date="2013" name="Genome Announc.">
        <title>Draft genome sequence of the basidiomycetous yeast-like fungus Pseudozyma hubeiensis SY62, which produces an abundant amount of the biosurfactant mannosylerythritol lipids.</title>
        <authorList>
            <person name="Konishi M."/>
            <person name="Hatada Y."/>
            <person name="Horiuchi J."/>
        </authorList>
    </citation>
    <scope>NUCLEOTIDE SEQUENCE [LARGE SCALE GENOMIC DNA]</scope>
    <source>
        <strain evidence="2">SY62</strain>
    </source>
</reference>
<keyword evidence="2" id="KW-1185">Reference proteome</keyword>
<gene>
    <name evidence="1" type="ORF">PHSY_002165</name>
</gene>
<evidence type="ECO:0000313" key="1">
    <source>
        <dbReference type="EMBL" id="GAC94592.1"/>
    </source>
</evidence>
<accession>R9P0L5</accession>
<dbReference type="EMBL" id="DF238785">
    <property type="protein sequence ID" value="GAC94592.1"/>
    <property type="molecule type" value="Genomic_DNA"/>
</dbReference>
<protein>
    <submittedName>
        <fullName evidence="1">Vacuolar membrane protein</fullName>
    </submittedName>
</protein>